<feature type="chain" id="PRO_5012805421" evidence="1">
    <location>
        <begin position="22"/>
        <end position="210"/>
    </location>
</feature>
<gene>
    <name evidence="2" type="ORF">PEV8663_00077</name>
</gene>
<dbReference type="Gene3D" id="2.60.40.1880">
    <property type="entry name" value="Invasion associated locus B (IalB) protein"/>
    <property type="match status" value="1"/>
</dbReference>
<reference evidence="2 3" key="1">
    <citation type="submission" date="2017-05" db="EMBL/GenBank/DDBJ databases">
        <authorList>
            <person name="Song R."/>
            <person name="Chenine A.L."/>
            <person name="Ruprecht R.M."/>
        </authorList>
    </citation>
    <scope>NUCLEOTIDE SEQUENCE [LARGE SCALE GENOMIC DNA]</scope>
    <source>
        <strain evidence="2 3">CECT 8663</strain>
    </source>
</reference>
<dbReference type="AlphaFoldDB" id="A0A238JQ97"/>
<dbReference type="OrthoDB" id="9797912at2"/>
<keyword evidence="3" id="KW-1185">Reference proteome</keyword>
<dbReference type="RefSeq" id="WP_097802645.1">
    <property type="nucleotide sequence ID" value="NZ_FXYH01000001.1"/>
</dbReference>
<protein>
    <submittedName>
        <fullName evidence="2">Invasion associated locus B (IalB) protein</fullName>
    </submittedName>
</protein>
<accession>A0A238JQ97</accession>
<dbReference type="Proteomes" id="UP000220836">
    <property type="component" value="Unassembled WGS sequence"/>
</dbReference>
<organism evidence="2 3">
    <name type="scientific">Pelagimonas varians</name>
    <dbReference type="NCBI Taxonomy" id="696760"/>
    <lineage>
        <taxon>Bacteria</taxon>
        <taxon>Pseudomonadati</taxon>
        <taxon>Pseudomonadota</taxon>
        <taxon>Alphaproteobacteria</taxon>
        <taxon>Rhodobacterales</taxon>
        <taxon>Roseobacteraceae</taxon>
        <taxon>Pelagimonas</taxon>
    </lineage>
</organism>
<dbReference type="InterPro" id="IPR010642">
    <property type="entry name" value="Invasion_prot_B"/>
</dbReference>
<dbReference type="Pfam" id="PF06776">
    <property type="entry name" value="IalB"/>
    <property type="match status" value="1"/>
</dbReference>
<proteinExistence type="predicted"/>
<evidence type="ECO:0000313" key="3">
    <source>
        <dbReference type="Proteomes" id="UP000220836"/>
    </source>
</evidence>
<sequence>MTKTLLTMSLIAALTAAPVFAQSEEPVADEAADVVEGAEVKAAVPELDMGEDPNAAPAQTGPRTYVQDGFGDWVLQCLEVPEGDDVCQMYQLLKDANGSNVAEVNIFKIKEGGRAVAGGTFIVPLETLLTQKLTVTVDGGAARRYDYSFCSAVGCYARVGFTEEDIQRFKAGAKATISLVPAVAADQKVIVEMSLSGFTSAYKAASTITQ</sequence>
<evidence type="ECO:0000313" key="2">
    <source>
        <dbReference type="EMBL" id="SMX32633.1"/>
    </source>
</evidence>
<evidence type="ECO:0000256" key="1">
    <source>
        <dbReference type="SAM" id="SignalP"/>
    </source>
</evidence>
<feature type="signal peptide" evidence="1">
    <location>
        <begin position="1"/>
        <end position="21"/>
    </location>
</feature>
<keyword evidence="1" id="KW-0732">Signal</keyword>
<dbReference type="InterPro" id="IPR038696">
    <property type="entry name" value="IalB_sf"/>
</dbReference>
<dbReference type="EMBL" id="FXYH01000001">
    <property type="protein sequence ID" value="SMX32633.1"/>
    <property type="molecule type" value="Genomic_DNA"/>
</dbReference>
<name>A0A238JQ97_9RHOB</name>